<dbReference type="PROSITE" id="PS50850">
    <property type="entry name" value="MFS"/>
    <property type="match status" value="1"/>
</dbReference>
<dbReference type="PANTHER" id="PTHR43124">
    <property type="entry name" value="PURINE EFFLUX PUMP PBUE"/>
    <property type="match status" value="1"/>
</dbReference>
<comment type="subcellular location">
    <subcellularLocation>
        <location evidence="1">Cell membrane</location>
        <topology evidence="1">Multi-pass membrane protein</topology>
    </subcellularLocation>
</comment>
<dbReference type="InterPro" id="IPR036259">
    <property type="entry name" value="MFS_trans_sf"/>
</dbReference>
<evidence type="ECO:0000256" key="3">
    <source>
        <dbReference type="ARBA" id="ARBA00022692"/>
    </source>
</evidence>
<keyword evidence="4 6" id="KW-1133">Transmembrane helix</keyword>
<feature type="transmembrane region" description="Helical" evidence="6">
    <location>
        <begin position="87"/>
        <end position="107"/>
    </location>
</feature>
<dbReference type="CDD" id="cd17473">
    <property type="entry name" value="MFS_arabinose_efflux_permease_like"/>
    <property type="match status" value="1"/>
</dbReference>
<gene>
    <name evidence="8" type="ORF">CIK65_17605</name>
</gene>
<dbReference type="GO" id="GO:0022857">
    <property type="term" value="F:transmembrane transporter activity"/>
    <property type="evidence" value="ECO:0007669"/>
    <property type="project" value="InterPro"/>
</dbReference>
<sequence length="408" mass="42030">MTERNQVETSHEPRSPLIGGSVALIAASMLTVMAGATISPALPKMAEHFSGVENAGFLVKLVVTITALSIAISAPVLGWLNDRFSRALVLKLSVILYAIAGSAGLWIDDLAVLMVSRSILGVAVAGAMTASTALISEWFTGERRSRMFGLQAAASGLGGAAFLSLGGALADISWNAAFAVYLLSLPVAVLVAWKVTDPPSLPTSKTAHQSLPSPKATGLIAGIVVLAFVIQIVFYVVPTQLPFLLGTMDADASTTGLVIGWMVLVQALASLGYRWVSRLGFRNVALLSMVLMSAGMATVGTSESIAQVVAGLSISALGVGLVMPNLNSWISVSTSSANRAQAIGALISAMFLGQFASPLIAEMIIRGGGTAQAFLAAAVLALVTAGAVFAISTSKIRQSTSRKKAKDS</sequence>
<evidence type="ECO:0000256" key="2">
    <source>
        <dbReference type="ARBA" id="ARBA00022475"/>
    </source>
</evidence>
<dbReference type="InterPro" id="IPR050189">
    <property type="entry name" value="MFS_Efflux_Transporters"/>
</dbReference>
<dbReference type="Gene3D" id="1.20.1250.20">
    <property type="entry name" value="MFS general substrate transporter like domains"/>
    <property type="match status" value="1"/>
</dbReference>
<name>A0A2A3YQ61_BREAU</name>
<reference evidence="8 9" key="1">
    <citation type="journal article" date="2017" name="Elife">
        <title>Extensive horizontal gene transfer in cheese-associated bacteria.</title>
        <authorList>
            <person name="Bonham K.S."/>
            <person name="Wolfe B.E."/>
            <person name="Dutton R.J."/>
        </authorList>
    </citation>
    <scope>NUCLEOTIDE SEQUENCE [LARGE SCALE GENOMIC DNA]</scope>
    <source>
        <strain evidence="8 9">962_8</strain>
    </source>
</reference>
<feature type="transmembrane region" description="Helical" evidence="6">
    <location>
        <begin position="148"/>
        <end position="170"/>
    </location>
</feature>
<dbReference type="PANTHER" id="PTHR43124:SF3">
    <property type="entry name" value="CHLORAMPHENICOL EFFLUX PUMP RV0191"/>
    <property type="match status" value="1"/>
</dbReference>
<feature type="transmembrane region" description="Helical" evidence="6">
    <location>
        <begin position="119"/>
        <end position="136"/>
    </location>
</feature>
<evidence type="ECO:0000256" key="5">
    <source>
        <dbReference type="ARBA" id="ARBA00023136"/>
    </source>
</evidence>
<dbReference type="InterPro" id="IPR011701">
    <property type="entry name" value="MFS"/>
</dbReference>
<organism evidence="8 9">
    <name type="scientific">Brevibacterium aurantiacum</name>
    <dbReference type="NCBI Taxonomy" id="273384"/>
    <lineage>
        <taxon>Bacteria</taxon>
        <taxon>Bacillati</taxon>
        <taxon>Actinomycetota</taxon>
        <taxon>Actinomycetes</taxon>
        <taxon>Micrococcales</taxon>
        <taxon>Brevibacteriaceae</taxon>
        <taxon>Brevibacterium</taxon>
    </lineage>
</organism>
<feature type="transmembrane region" description="Helical" evidence="6">
    <location>
        <begin position="176"/>
        <end position="195"/>
    </location>
</feature>
<keyword evidence="5 6" id="KW-0472">Membrane</keyword>
<protein>
    <recommendedName>
        <fullName evidence="7">Major facilitator superfamily (MFS) profile domain-containing protein</fullName>
    </recommendedName>
</protein>
<dbReference type="Pfam" id="PF07690">
    <property type="entry name" value="MFS_1"/>
    <property type="match status" value="1"/>
</dbReference>
<keyword evidence="3 6" id="KW-0812">Transmembrane</keyword>
<accession>A0A2A3YQ61</accession>
<evidence type="ECO:0000256" key="4">
    <source>
        <dbReference type="ARBA" id="ARBA00022989"/>
    </source>
</evidence>
<dbReference type="AlphaFoldDB" id="A0A2A3YQ61"/>
<feature type="transmembrane region" description="Helical" evidence="6">
    <location>
        <begin position="257"/>
        <end position="276"/>
    </location>
</feature>
<feature type="transmembrane region" description="Helical" evidence="6">
    <location>
        <begin position="373"/>
        <end position="394"/>
    </location>
</feature>
<evidence type="ECO:0000313" key="8">
    <source>
        <dbReference type="EMBL" id="PCC41430.1"/>
    </source>
</evidence>
<feature type="transmembrane region" description="Helical" evidence="6">
    <location>
        <begin position="216"/>
        <end position="237"/>
    </location>
</feature>
<dbReference type="PRINTS" id="PR01035">
    <property type="entry name" value="TCRTETA"/>
</dbReference>
<keyword evidence="2" id="KW-1003">Cell membrane</keyword>
<dbReference type="EMBL" id="NRGQ01000035">
    <property type="protein sequence ID" value="PCC41430.1"/>
    <property type="molecule type" value="Genomic_DNA"/>
</dbReference>
<feature type="transmembrane region" description="Helical" evidence="6">
    <location>
        <begin position="342"/>
        <end position="361"/>
    </location>
</feature>
<dbReference type="GO" id="GO:0005886">
    <property type="term" value="C:plasma membrane"/>
    <property type="evidence" value="ECO:0007669"/>
    <property type="project" value="UniProtKB-SubCell"/>
</dbReference>
<evidence type="ECO:0000256" key="1">
    <source>
        <dbReference type="ARBA" id="ARBA00004651"/>
    </source>
</evidence>
<evidence type="ECO:0000256" key="6">
    <source>
        <dbReference type="SAM" id="Phobius"/>
    </source>
</evidence>
<dbReference type="InterPro" id="IPR001958">
    <property type="entry name" value="Tet-R_TetA/multi-R_MdtG-like"/>
</dbReference>
<dbReference type="InterPro" id="IPR020846">
    <property type="entry name" value="MFS_dom"/>
</dbReference>
<dbReference type="SUPFAM" id="SSF103473">
    <property type="entry name" value="MFS general substrate transporter"/>
    <property type="match status" value="1"/>
</dbReference>
<feature type="transmembrane region" description="Helical" evidence="6">
    <location>
        <begin position="308"/>
        <end position="330"/>
    </location>
</feature>
<feature type="domain" description="Major facilitator superfamily (MFS) profile" evidence="7">
    <location>
        <begin position="20"/>
        <end position="396"/>
    </location>
</feature>
<feature type="transmembrane region" description="Helical" evidence="6">
    <location>
        <begin position="283"/>
        <end position="302"/>
    </location>
</feature>
<evidence type="ECO:0000259" key="7">
    <source>
        <dbReference type="PROSITE" id="PS50850"/>
    </source>
</evidence>
<evidence type="ECO:0000313" key="9">
    <source>
        <dbReference type="Proteomes" id="UP000218620"/>
    </source>
</evidence>
<proteinExistence type="predicted"/>
<feature type="transmembrane region" description="Helical" evidence="6">
    <location>
        <begin position="21"/>
        <end position="42"/>
    </location>
</feature>
<dbReference type="Proteomes" id="UP000218620">
    <property type="component" value="Unassembled WGS sequence"/>
</dbReference>
<comment type="caution">
    <text evidence="8">The sequence shown here is derived from an EMBL/GenBank/DDBJ whole genome shotgun (WGS) entry which is preliminary data.</text>
</comment>
<feature type="transmembrane region" description="Helical" evidence="6">
    <location>
        <begin position="57"/>
        <end position="80"/>
    </location>
</feature>
<dbReference type="RefSeq" id="WP_096179047.1">
    <property type="nucleotide sequence ID" value="NZ_JABUXX010000016.1"/>
</dbReference>